<dbReference type="Proteomes" id="UP001206692">
    <property type="component" value="Unassembled WGS sequence"/>
</dbReference>
<evidence type="ECO:0000313" key="4">
    <source>
        <dbReference type="EMBL" id="MCQ5342261.1"/>
    </source>
</evidence>
<dbReference type="InterPro" id="IPR011006">
    <property type="entry name" value="CheY-like_superfamily"/>
</dbReference>
<name>A0ABT1SQX1_9FIRM</name>
<dbReference type="Pfam" id="PF00072">
    <property type="entry name" value="Response_reg"/>
    <property type="match status" value="1"/>
</dbReference>
<feature type="domain" description="HTH LytTR-type" evidence="3">
    <location>
        <begin position="152"/>
        <end position="259"/>
    </location>
</feature>
<dbReference type="SMART" id="SM00448">
    <property type="entry name" value="REC"/>
    <property type="match status" value="1"/>
</dbReference>
<dbReference type="PROSITE" id="PS50110">
    <property type="entry name" value="RESPONSE_REGULATORY"/>
    <property type="match status" value="1"/>
</dbReference>
<organism evidence="4 5">
    <name type="scientific">Megasphaera massiliensis</name>
    <dbReference type="NCBI Taxonomy" id="1232428"/>
    <lineage>
        <taxon>Bacteria</taxon>
        <taxon>Bacillati</taxon>
        <taxon>Bacillota</taxon>
        <taxon>Negativicutes</taxon>
        <taxon>Veillonellales</taxon>
        <taxon>Veillonellaceae</taxon>
        <taxon>Megasphaera</taxon>
    </lineage>
</organism>
<feature type="domain" description="Response regulatory" evidence="2">
    <location>
        <begin position="4"/>
        <end position="120"/>
    </location>
</feature>
<dbReference type="Gene3D" id="2.20.25.10">
    <property type="match status" value="1"/>
</dbReference>
<accession>A0ABT1SQX1</accession>
<protein>
    <submittedName>
        <fullName evidence="4">LytTR family DNA-binding domain-containing protein</fullName>
    </submittedName>
</protein>
<dbReference type="RefSeq" id="WP_062411269.1">
    <property type="nucleotide sequence ID" value="NZ_JAJCIO010000012.1"/>
</dbReference>
<evidence type="ECO:0000313" key="5">
    <source>
        <dbReference type="Proteomes" id="UP001206692"/>
    </source>
</evidence>
<dbReference type="SUPFAM" id="SSF52172">
    <property type="entry name" value="CheY-like"/>
    <property type="match status" value="1"/>
</dbReference>
<evidence type="ECO:0000256" key="1">
    <source>
        <dbReference type="PROSITE-ProRule" id="PRU00169"/>
    </source>
</evidence>
<proteinExistence type="predicted"/>
<dbReference type="EMBL" id="JANGEW010000005">
    <property type="protein sequence ID" value="MCQ5342261.1"/>
    <property type="molecule type" value="Genomic_DNA"/>
</dbReference>
<evidence type="ECO:0000259" key="2">
    <source>
        <dbReference type="PROSITE" id="PS50110"/>
    </source>
</evidence>
<dbReference type="PROSITE" id="PS50930">
    <property type="entry name" value="HTH_LYTTR"/>
    <property type="match status" value="1"/>
</dbReference>
<dbReference type="PANTHER" id="PTHR37299:SF1">
    <property type="entry name" value="STAGE 0 SPORULATION PROTEIN A HOMOLOG"/>
    <property type="match status" value="1"/>
</dbReference>
<dbReference type="SMART" id="SM00850">
    <property type="entry name" value="LytTR"/>
    <property type="match status" value="1"/>
</dbReference>
<dbReference type="PANTHER" id="PTHR37299">
    <property type="entry name" value="TRANSCRIPTIONAL REGULATOR-RELATED"/>
    <property type="match status" value="1"/>
</dbReference>
<dbReference type="Gene3D" id="2.40.50.40">
    <property type="match status" value="1"/>
</dbReference>
<evidence type="ECO:0000259" key="3">
    <source>
        <dbReference type="PROSITE" id="PS50930"/>
    </source>
</evidence>
<dbReference type="Pfam" id="PF04397">
    <property type="entry name" value="LytTR"/>
    <property type="match status" value="1"/>
</dbReference>
<gene>
    <name evidence="4" type="ORF">NE675_04320</name>
</gene>
<dbReference type="InterPro" id="IPR046947">
    <property type="entry name" value="LytR-like"/>
</dbReference>
<dbReference type="InterPro" id="IPR001789">
    <property type="entry name" value="Sig_transdc_resp-reg_receiver"/>
</dbReference>
<comment type="caution">
    <text evidence="4">The sequence shown here is derived from an EMBL/GenBank/DDBJ whole genome shotgun (WGS) entry which is preliminary data.</text>
</comment>
<keyword evidence="5" id="KW-1185">Reference proteome</keyword>
<reference evidence="4 5" key="1">
    <citation type="submission" date="2022-06" db="EMBL/GenBank/DDBJ databases">
        <title>Isolation of gut microbiota from human fecal samples.</title>
        <authorList>
            <person name="Pamer E.G."/>
            <person name="Barat B."/>
            <person name="Waligurski E."/>
            <person name="Medina S."/>
            <person name="Paddock L."/>
            <person name="Mostad J."/>
        </authorList>
    </citation>
    <scope>NUCLEOTIDE SEQUENCE [LARGE SCALE GENOMIC DNA]</scope>
    <source>
        <strain evidence="4 5">DFI.1.1</strain>
    </source>
</reference>
<comment type="caution">
    <text evidence="1">Lacks conserved residue(s) required for the propagation of feature annotation.</text>
</comment>
<dbReference type="GO" id="GO:0003677">
    <property type="term" value="F:DNA binding"/>
    <property type="evidence" value="ECO:0007669"/>
    <property type="project" value="UniProtKB-KW"/>
</dbReference>
<keyword evidence="4" id="KW-0238">DNA-binding</keyword>
<sequence>MGFSVVIIDHEPLMAARLKKCLLTVAPDMTVAAICYEGELAAACLAEYKPDLVFLTIEMPRLSGLAIAEAIQRGDGPKPDLVFVTGERDFVSHTLRLTALDYLVKPVTEGEVAQAVRKFKALHIKKESSPREDSSVADSKESDTLSLRARRFSVNEGDKIKLIASDDIRLIYAEKRRTFLVTLEGKTYSTHFSLIQFEQRLPESVFFRCHRNYIVNIDEVRQIEPWFNHQYVLILRGQEKDPVPVGRSYLKKLRQYIYL</sequence>
<dbReference type="InterPro" id="IPR007492">
    <property type="entry name" value="LytTR_DNA-bd_dom"/>
</dbReference>
<dbReference type="Gene3D" id="3.40.50.2300">
    <property type="match status" value="1"/>
</dbReference>